<gene>
    <name evidence="1" type="ORF">Y882_06910</name>
</gene>
<sequence>MRIIQALHERPKTLGELALEFHVRKPFLEPLLDQLINEGIVVFFGAKRRSGRDALFRTYALVLPGLKCVGRADLSTARLIARSLTNVTTSTHVIAVFMNSHRDVQIISDDHQDYEIAVDRHGHDLVGIYVPGPIRHTLIDQIAIDILERAREIEMGATTIVGAKPSH</sequence>
<dbReference type="AlphaFoldDB" id="A0A0G9HA52"/>
<dbReference type="RefSeq" id="WP_046971139.1">
    <property type="nucleotide sequence ID" value="NZ_JPLA01000015.1"/>
</dbReference>
<comment type="caution">
    <text evidence="1">The sequence shown here is derived from an EMBL/GenBank/DDBJ whole genome shotgun (WGS) entry which is preliminary data.</text>
</comment>
<dbReference type="InterPro" id="IPR036390">
    <property type="entry name" value="WH_DNA-bd_sf"/>
</dbReference>
<dbReference type="SUPFAM" id="SSF46785">
    <property type="entry name" value="Winged helix' DNA-binding domain"/>
    <property type="match status" value="1"/>
</dbReference>
<evidence type="ECO:0000313" key="1">
    <source>
        <dbReference type="EMBL" id="KLD64587.1"/>
    </source>
</evidence>
<proteinExistence type="predicted"/>
<reference evidence="1 2" key="1">
    <citation type="journal article" date="2015" name="Antonie Van Leeuwenhoek">
        <title>A phylogenomic and molecular marker based taxonomic framework for the order Xanthomonadales: proposal to transfer the families Algiphilaceae and Solimonadaceae to the order Nevskiales ord. nov. and to create a new family within the order Xanthomonadales, the family Rhodanobacteraceae fam. nov., containing the genus Rhodanobacter and its closest relatives.</title>
        <authorList>
            <person name="Naushad S."/>
            <person name="Adeolu M."/>
            <person name="Wong S."/>
            <person name="Sohail M."/>
            <person name="Schellhorn H.E."/>
            <person name="Gupta R.S."/>
        </authorList>
    </citation>
    <scope>NUCLEOTIDE SEQUENCE [LARGE SCALE GENOMIC DNA]</scope>
    <source>
        <strain evidence="1 2">DSM 16301</strain>
    </source>
</reference>
<dbReference type="PATRIC" id="fig|1440762.4.peg.744"/>
<name>A0A0G9HA52_9GAMM</name>
<dbReference type="EMBL" id="JPLA01000015">
    <property type="protein sequence ID" value="KLD64587.1"/>
    <property type="molecule type" value="Genomic_DNA"/>
</dbReference>
<dbReference type="Proteomes" id="UP000035481">
    <property type="component" value="Unassembled WGS sequence"/>
</dbReference>
<organism evidence="1 2">
    <name type="scientific">Dyella japonica DSM 16301</name>
    <dbReference type="NCBI Taxonomy" id="1440762"/>
    <lineage>
        <taxon>Bacteria</taxon>
        <taxon>Pseudomonadati</taxon>
        <taxon>Pseudomonadota</taxon>
        <taxon>Gammaproteobacteria</taxon>
        <taxon>Lysobacterales</taxon>
        <taxon>Rhodanobacteraceae</taxon>
        <taxon>Dyella</taxon>
    </lineage>
</organism>
<protein>
    <submittedName>
        <fullName evidence="1">Uncharacterized protein</fullName>
    </submittedName>
</protein>
<accession>A0A0G9HA52</accession>
<evidence type="ECO:0000313" key="2">
    <source>
        <dbReference type="Proteomes" id="UP000035481"/>
    </source>
</evidence>